<dbReference type="Gene3D" id="3.90.180.10">
    <property type="entry name" value="Medium-chain alcohol dehydrogenases, catalytic domain"/>
    <property type="match status" value="1"/>
</dbReference>
<keyword evidence="1" id="KW-0521">NADP</keyword>
<dbReference type="PANTHER" id="PTHR48106:SF13">
    <property type="entry name" value="QUINONE OXIDOREDUCTASE-RELATED"/>
    <property type="match status" value="1"/>
</dbReference>
<name>A0A512BSY6_9HYPH</name>
<dbReference type="AlphaFoldDB" id="A0A512BSY6"/>
<dbReference type="Proteomes" id="UP000321085">
    <property type="component" value="Unassembled WGS sequence"/>
</dbReference>
<accession>A0A512BSY6</accession>
<dbReference type="Pfam" id="PF08240">
    <property type="entry name" value="ADH_N"/>
    <property type="match status" value="1"/>
</dbReference>
<dbReference type="InterPro" id="IPR011032">
    <property type="entry name" value="GroES-like_sf"/>
</dbReference>
<dbReference type="GO" id="GO:0005829">
    <property type="term" value="C:cytosol"/>
    <property type="evidence" value="ECO:0007669"/>
    <property type="project" value="TreeGrafter"/>
</dbReference>
<organism evidence="4 5">
    <name type="scientific">Microvirga aerophila</name>
    <dbReference type="NCBI Taxonomy" id="670291"/>
    <lineage>
        <taxon>Bacteria</taxon>
        <taxon>Pseudomonadati</taxon>
        <taxon>Pseudomonadota</taxon>
        <taxon>Alphaproteobacteria</taxon>
        <taxon>Hyphomicrobiales</taxon>
        <taxon>Methylobacteriaceae</taxon>
        <taxon>Microvirga</taxon>
    </lineage>
</organism>
<dbReference type="InterPro" id="IPR013149">
    <property type="entry name" value="ADH-like_C"/>
</dbReference>
<reference evidence="4 5" key="1">
    <citation type="submission" date="2019-07" db="EMBL/GenBank/DDBJ databases">
        <title>Whole genome shotgun sequence of Microvirga aerophila NBRC 106136.</title>
        <authorList>
            <person name="Hosoyama A."/>
            <person name="Uohara A."/>
            <person name="Ohji S."/>
            <person name="Ichikawa N."/>
        </authorList>
    </citation>
    <scope>NUCLEOTIDE SEQUENCE [LARGE SCALE GENOMIC DNA]</scope>
    <source>
        <strain evidence="4 5">NBRC 106136</strain>
    </source>
</reference>
<dbReference type="InterPro" id="IPR020843">
    <property type="entry name" value="ER"/>
</dbReference>
<gene>
    <name evidence="4" type="ORF">MAE02_27950</name>
</gene>
<dbReference type="EMBL" id="BJYU01000035">
    <property type="protein sequence ID" value="GEO15099.1"/>
    <property type="molecule type" value="Genomic_DNA"/>
</dbReference>
<evidence type="ECO:0000256" key="1">
    <source>
        <dbReference type="ARBA" id="ARBA00022857"/>
    </source>
</evidence>
<dbReference type="OrthoDB" id="4190732at2"/>
<dbReference type="SMART" id="SM00829">
    <property type="entry name" value="PKS_ER"/>
    <property type="match status" value="1"/>
</dbReference>
<dbReference type="Gene3D" id="3.40.50.720">
    <property type="entry name" value="NAD(P)-binding Rossmann-like Domain"/>
    <property type="match status" value="1"/>
</dbReference>
<dbReference type="GO" id="GO:0035925">
    <property type="term" value="F:mRNA 3'-UTR AU-rich region binding"/>
    <property type="evidence" value="ECO:0007669"/>
    <property type="project" value="TreeGrafter"/>
</dbReference>
<sequence length="330" mass="35689">MRAVVVDRPGDLDQLKIQDLPEPNLRAGEVLVDVAYGACNWGDIQKRQGIYPDPVVYPTILGGEVSGYVRRRGPGVEALEVGQPVAALTGRDMLRGFADKVAIPHEFIIPLPPSMDIRAAAAFPVASLTAFHLLHTAHQIRQGEAILIHAIGGAVGLALTQLARQAGAHIIGTVGTKAKAQRPLEYGAHRVITRDTEDFVAAVMEETDGRGADLVIDSLGADILPRSFDALRPFGRVINIGEAAGEPDFPIRKKLYERSTSLSGFELIHAEPGSLRWQSAVQEIVAIIEQGQLQMPIAREFLLEDIRDAQAYLEDRGASGKVLIKVGNKQ</sequence>
<dbReference type="PANTHER" id="PTHR48106">
    <property type="entry name" value="QUINONE OXIDOREDUCTASE PIG3-RELATED"/>
    <property type="match status" value="1"/>
</dbReference>
<keyword evidence="2" id="KW-0560">Oxidoreductase</keyword>
<dbReference type="SUPFAM" id="SSF50129">
    <property type="entry name" value="GroES-like"/>
    <property type="match status" value="1"/>
</dbReference>
<dbReference type="SUPFAM" id="SSF51735">
    <property type="entry name" value="NAD(P)-binding Rossmann-fold domains"/>
    <property type="match status" value="1"/>
</dbReference>
<evidence type="ECO:0000313" key="4">
    <source>
        <dbReference type="EMBL" id="GEO15099.1"/>
    </source>
</evidence>
<dbReference type="GO" id="GO:0003960">
    <property type="term" value="F:quinone reductase (NADPH) activity"/>
    <property type="evidence" value="ECO:0007669"/>
    <property type="project" value="TreeGrafter"/>
</dbReference>
<dbReference type="InterPro" id="IPR036291">
    <property type="entry name" value="NAD(P)-bd_dom_sf"/>
</dbReference>
<evidence type="ECO:0000259" key="3">
    <source>
        <dbReference type="SMART" id="SM00829"/>
    </source>
</evidence>
<protein>
    <submittedName>
        <fullName evidence="4">NADPH:quinone reductase</fullName>
    </submittedName>
</protein>
<dbReference type="Pfam" id="PF00107">
    <property type="entry name" value="ADH_zinc_N"/>
    <property type="match status" value="1"/>
</dbReference>
<proteinExistence type="predicted"/>
<dbReference type="InterPro" id="IPR013154">
    <property type="entry name" value="ADH-like_N"/>
</dbReference>
<dbReference type="RefSeq" id="WP_114187297.1">
    <property type="nucleotide sequence ID" value="NZ_BJYU01000035.1"/>
</dbReference>
<comment type="caution">
    <text evidence="4">The sequence shown here is derived from an EMBL/GenBank/DDBJ whole genome shotgun (WGS) entry which is preliminary data.</text>
</comment>
<feature type="domain" description="Enoyl reductase (ER)" evidence="3">
    <location>
        <begin position="10"/>
        <end position="324"/>
    </location>
</feature>
<evidence type="ECO:0000313" key="5">
    <source>
        <dbReference type="Proteomes" id="UP000321085"/>
    </source>
</evidence>
<evidence type="ECO:0000256" key="2">
    <source>
        <dbReference type="ARBA" id="ARBA00023002"/>
    </source>
</evidence>
<keyword evidence="5" id="KW-1185">Reference proteome</keyword>
<dbReference type="GO" id="GO:0070402">
    <property type="term" value="F:NADPH binding"/>
    <property type="evidence" value="ECO:0007669"/>
    <property type="project" value="TreeGrafter"/>
</dbReference>